<protein>
    <recommendedName>
        <fullName evidence="3">Aspartate aminotransferase family protein</fullName>
    </recommendedName>
</protein>
<dbReference type="AlphaFoldDB" id="A0A1R4HB58"/>
<sequence length="74" mass="8236">MNHVVSAKFVEDSESLLQRARGSVAAGDSSTMRVLDYHLPLMIERAEGAHVWDVSGKRLIDMNMGYGKGYCTYN</sequence>
<gene>
    <name evidence="1" type="ORF">CRENPOLYSF1_430136</name>
</gene>
<keyword evidence="2" id="KW-1185">Reference proteome</keyword>
<accession>A0A1R4HB58</accession>
<dbReference type="RefSeq" id="WP_087143866.1">
    <property type="nucleotide sequence ID" value="NZ_FUKI01000119.1"/>
</dbReference>
<proteinExistence type="predicted"/>
<dbReference type="SUPFAM" id="SSF53383">
    <property type="entry name" value="PLP-dependent transferases"/>
    <property type="match status" value="1"/>
</dbReference>
<dbReference type="OrthoDB" id="9801052at2"/>
<evidence type="ECO:0000313" key="1">
    <source>
        <dbReference type="EMBL" id="SJM93494.1"/>
    </source>
</evidence>
<organism evidence="1 2">
    <name type="scientific">Crenothrix polyspora</name>
    <dbReference type="NCBI Taxonomy" id="360316"/>
    <lineage>
        <taxon>Bacteria</taxon>
        <taxon>Pseudomonadati</taxon>
        <taxon>Pseudomonadota</taxon>
        <taxon>Gammaproteobacteria</taxon>
        <taxon>Methylococcales</taxon>
        <taxon>Crenotrichaceae</taxon>
        <taxon>Crenothrix</taxon>
    </lineage>
</organism>
<dbReference type="Gene3D" id="3.90.1150.10">
    <property type="entry name" value="Aspartate Aminotransferase, domain 1"/>
    <property type="match status" value="1"/>
</dbReference>
<evidence type="ECO:0000313" key="2">
    <source>
        <dbReference type="Proteomes" id="UP000195667"/>
    </source>
</evidence>
<dbReference type="Proteomes" id="UP000195667">
    <property type="component" value="Unassembled WGS sequence"/>
</dbReference>
<name>A0A1R4HB58_9GAMM</name>
<reference evidence="2" key="1">
    <citation type="submission" date="2017-02" db="EMBL/GenBank/DDBJ databases">
        <authorList>
            <person name="Daims H."/>
        </authorList>
    </citation>
    <scope>NUCLEOTIDE SEQUENCE [LARGE SCALE GENOMIC DNA]</scope>
</reference>
<dbReference type="InterPro" id="IPR015424">
    <property type="entry name" value="PyrdxlP-dep_Trfase"/>
</dbReference>
<dbReference type="InterPro" id="IPR015422">
    <property type="entry name" value="PyrdxlP-dep_Trfase_small"/>
</dbReference>
<dbReference type="EMBL" id="FUKI01000119">
    <property type="protein sequence ID" value="SJM93494.1"/>
    <property type="molecule type" value="Genomic_DNA"/>
</dbReference>
<evidence type="ECO:0008006" key="3">
    <source>
        <dbReference type="Google" id="ProtNLM"/>
    </source>
</evidence>